<dbReference type="EMBL" id="DUZY01000008">
    <property type="protein sequence ID" value="DAD46804.1"/>
    <property type="molecule type" value="Genomic_DNA"/>
</dbReference>
<organism evidence="1 2">
    <name type="scientific">Nelumbo nucifera</name>
    <name type="common">Sacred lotus</name>
    <dbReference type="NCBI Taxonomy" id="4432"/>
    <lineage>
        <taxon>Eukaryota</taxon>
        <taxon>Viridiplantae</taxon>
        <taxon>Streptophyta</taxon>
        <taxon>Embryophyta</taxon>
        <taxon>Tracheophyta</taxon>
        <taxon>Spermatophyta</taxon>
        <taxon>Magnoliopsida</taxon>
        <taxon>Proteales</taxon>
        <taxon>Nelumbonaceae</taxon>
        <taxon>Nelumbo</taxon>
    </lineage>
</organism>
<comment type="caution">
    <text evidence="1">The sequence shown here is derived from an EMBL/GenBank/DDBJ whole genome shotgun (WGS) entry which is preliminary data.</text>
</comment>
<dbReference type="AlphaFoldDB" id="A0A822ZL50"/>
<gene>
    <name evidence="1" type="ORF">HUJ06_016741</name>
</gene>
<proteinExistence type="predicted"/>
<dbReference type="Proteomes" id="UP000607653">
    <property type="component" value="Unassembled WGS sequence"/>
</dbReference>
<protein>
    <submittedName>
        <fullName evidence="1">Uncharacterized protein</fullName>
    </submittedName>
</protein>
<name>A0A822ZL50_NELNU</name>
<sequence length="46" mass="4759">MSVAAPVVPTKSDGEVDQERLVAMLADLGQKGGILKLLGKIALLLV</sequence>
<accession>A0A822ZL50</accession>
<reference evidence="1 2" key="1">
    <citation type="journal article" date="2020" name="Mol. Biol. Evol.">
        <title>Distinct Expression and Methylation Patterns for Genes with Different Fates following a Single Whole-Genome Duplication in Flowering Plants.</title>
        <authorList>
            <person name="Shi T."/>
            <person name="Rahmani R.S."/>
            <person name="Gugger P.F."/>
            <person name="Wang M."/>
            <person name="Li H."/>
            <person name="Zhang Y."/>
            <person name="Li Z."/>
            <person name="Wang Q."/>
            <person name="Van de Peer Y."/>
            <person name="Marchal K."/>
            <person name="Chen J."/>
        </authorList>
    </citation>
    <scope>NUCLEOTIDE SEQUENCE [LARGE SCALE GENOMIC DNA]</scope>
    <source>
        <tissue evidence="1">Leaf</tissue>
    </source>
</reference>
<evidence type="ECO:0000313" key="2">
    <source>
        <dbReference type="Proteomes" id="UP000607653"/>
    </source>
</evidence>
<keyword evidence="2" id="KW-1185">Reference proteome</keyword>
<evidence type="ECO:0000313" key="1">
    <source>
        <dbReference type="EMBL" id="DAD46804.1"/>
    </source>
</evidence>